<gene>
    <name evidence="1" type="ORF">H1P_3920007</name>
</gene>
<keyword evidence="2" id="KW-1185">Reference proteome</keyword>
<dbReference type="Proteomes" id="UP000320055">
    <property type="component" value="Unassembled WGS sequence"/>
</dbReference>
<proteinExistence type="predicted"/>
<evidence type="ECO:0000313" key="1">
    <source>
        <dbReference type="EMBL" id="VEP15979.1"/>
    </source>
</evidence>
<reference evidence="1 2" key="1">
    <citation type="submission" date="2019-01" db="EMBL/GenBank/DDBJ databases">
        <authorList>
            <person name="Brito A."/>
        </authorList>
    </citation>
    <scope>NUCLEOTIDE SEQUENCE [LARGE SCALE GENOMIC DNA]</scope>
    <source>
        <strain evidence="1">1</strain>
    </source>
</reference>
<name>A0A563VX15_9CYAN</name>
<protein>
    <submittedName>
        <fullName evidence="1">Uncharacterized protein</fullName>
    </submittedName>
</protein>
<organism evidence="1 2">
    <name type="scientific">Hyella patelloides LEGE 07179</name>
    <dbReference type="NCBI Taxonomy" id="945734"/>
    <lineage>
        <taxon>Bacteria</taxon>
        <taxon>Bacillati</taxon>
        <taxon>Cyanobacteriota</taxon>
        <taxon>Cyanophyceae</taxon>
        <taxon>Pleurocapsales</taxon>
        <taxon>Hyellaceae</taxon>
        <taxon>Hyella</taxon>
    </lineage>
</organism>
<dbReference type="EMBL" id="CAACVJ010000326">
    <property type="protein sequence ID" value="VEP15979.1"/>
    <property type="molecule type" value="Genomic_DNA"/>
</dbReference>
<dbReference type="OrthoDB" id="462989at2"/>
<sequence>MVLDTFVLGDEDDGVFYQGLGFARIQGFDWTEGDKFQAAGNQGDYSLSYGNWHGSADQDKIL</sequence>
<dbReference type="RefSeq" id="WP_144874803.1">
    <property type="nucleotide sequence ID" value="NZ_LR214128.1"/>
</dbReference>
<evidence type="ECO:0000313" key="2">
    <source>
        <dbReference type="Proteomes" id="UP000320055"/>
    </source>
</evidence>
<accession>A0A563VX15</accession>
<dbReference type="AlphaFoldDB" id="A0A563VX15"/>